<protein>
    <recommendedName>
        <fullName evidence="4">DUF4017 domain-containing protein</fullName>
    </recommendedName>
</protein>
<evidence type="ECO:0000256" key="1">
    <source>
        <dbReference type="SAM" id="Phobius"/>
    </source>
</evidence>
<evidence type="ECO:0008006" key="4">
    <source>
        <dbReference type="Google" id="ProtNLM"/>
    </source>
</evidence>
<keyword evidence="1" id="KW-0812">Transmembrane</keyword>
<comment type="caution">
    <text evidence="2">The sequence shown here is derived from an EMBL/GenBank/DDBJ whole genome shotgun (WGS) entry which is preliminary data.</text>
</comment>
<dbReference type="EMBL" id="CAKJTJ010000035">
    <property type="protein sequence ID" value="CAG9623112.1"/>
    <property type="molecule type" value="Genomic_DNA"/>
</dbReference>
<keyword evidence="1" id="KW-0472">Membrane</keyword>
<dbReference type="InterPro" id="IPR025090">
    <property type="entry name" value="DUF4017"/>
</dbReference>
<accession>A0ABN8AHB2</accession>
<organism evidence="2 3">
    <name type="scientific">Sutcliffiella rhizosphaerae</name>
    <dbReference type="NCBI Taxonomy" id="2880967"/>
    <lineage>
        <taxon>Bacteria</taxon>
        <taxon>Bacillati</taxon>
        <taxon>Bacillota</taxon>
        <taxon>Bacilli</taxon>
        <taxon>Bacillales</taxon>
        <taxon>Bacillaceae</taxon>
        <taxon>Sutcliffiella</taxon>
    </lineage>
</organism>
<name>A0ABN8AHB2_9BACI</name>
<proteinExistence type="predicted"/>
<keyword evidence="3" id="KW-1185">Reference proteome</keyword>
<sequence length="62" mass="7169">MKKLFPPLFSYLLVCIIVVLTPASEGYNTFGWKLFVAQMFAIPVLIIVALITFYVNKRRIEM</sequence>
<feature type="transmembrane region" description="Helical" evidence="1">
    <location>
        <begin position="36"/>
        <end position="55"/>
    </location>
</feature>
<dbReference type="Proteomes" id="UP000789833">
    <property type="component" value="Unassembled WGS sequence"/>
</dbReference>
<dbReference type="Pfam" id="PF13209">
    <property type="entry name" value="DUF4017"/>
    <property type="match status" value="1"/>
</dbReference>
<evidence type="ECO:0000313" key="3">
    <source>
        <dbReference type="Proteomes" id="UP000789833"/>
    </source>
</evidence>
<gene>
    <name evidence="2" type="ORF">BACCIP111883_03908</name>
</gene>
<dbReference type="RefSeq" id="WP_230504257.1">
    <property type="nucleotide sequence ID" value="NZ_CAKJTJ010000035.1"/>
</dbReference>
<reference evidence="2 3" key="1">
    <citation type="submission" date="2021-10" db="EMBL/GenBank/DDBJ databases">
        <authorList>
            <person name="Criscuolo A."/>
        </authorList>
    </citation>
    <scope>NUCLEOTIDE SEQUENCE [LARGE SCALE GENOMIC DNA]</scope>
    <source>
        <strain evidence="3">CIP 111883</strain>
    </source>
</reference>
<keyword evidence="1" id="KW-1133">Transmembrane helix</keyword>
<evidence type="ECO:0000313" key="2">
    <source>
        <dbReference type="EMBL" id="CAG9623112.1"/>
    </source>
</evidence>